<sequence>MRSCGGWRRFLLYFPLLLIIFHIFSFFEFRPNSVMEAGAKKRNKKSDHLVLGPAAGRALPNRLQCQGFKALNKSHLLTSSSAYNGGDRIAFVTVFTIYNASLYSHADSKSSNLVTVGNVSYTKTERSMAILNVFINFIQVTMPKSHVIILTNPESDLPLQRNRVTLYPIQGEYSRDKLMLQRIRSYITFLNTRLKELAQNPGRITHYIFTDSDIAVVDDLEHIFQKFTKFHVALTFRNNKEQPLNSGFIAVRGTPESILRAKTFLQEVLEVYTSKYMKASRMLGDQLALAWVIKSQPNFDVRRFKKVQAFVEEIGGASVLFLPCAIYNWTPPEGAGQFRGMPLDVKVVHFKGSRKRLMLESWDFFSSASDIYDMLCLILMSGRTKYDF</sequence>
<evidence type="ECO:0000313" key="2">
    <source>
        <dbReference type="Proteomes" id="UP000091857"/>
    </source>
</evidence>
<name>A0ACB7IGB5_MANES</name>
<comment type="caution">
    <text evidence="1">The sequence shown here is derived from an EMBL/GenBank/DDBJ whole genome shotgun (WGS) entry which is preliminary data.</text>
</comment>
<dbReference type="EMBL" id="CM004387">
    <property type="protein sequence ID" value="KAG8663958.1"/>
    <property type="molecule type" value="Genomic_DNA"/>
</dbReference>
<accession>A0ACB7IGB5</accession>
<gene>
    <name evidence="1" type="ORF">MANES_01G266600v8</name>
</gene>
<proteinExistence type="predicted"/>
<reference evidence="2" key="1">
    <citation type="journal article" date="2016" name="Nat. Biotechnol.">
        <title>Sequencing wild and cultivated cassava and related species reveals extensive interspecific hybridization and genetic diversity.</title>
        <authorList>
            <person name="Bredeson J.V."/>
            <person name="Lyons J.B."/>
            <person name="Prochnik S.E."/>
            <person name="Wu G.A."/>
            <person name="Ha C.M."/>
            <person name="Edsinger-Gonzales E."/>
            <person name="Grimwood J."/>
            <person name="Schmutz J."/>
            <person name="Rabbi I.Y."/>
            <person name="Egesi C."/>
            <person name="Nauluvula P."/>
            <person name="Lebot V."/>
            <person name="Ndunguru J."/>
            <person name="Mkamilo G."/>
            <person name="Bart R.S."/>
            <person name="Setter T.L."/>
            <person name="Gleadow R.M."/>
            <person name="Kulakow P."/>
            <person name="Ferguson M.E."/>
            <person name="Rounsley S."/>
            <person name="Rokhsar D.S."/>
        </authorList>
    </citation>
    <scope>NUCLEOTIDE SEQUENCE [LARGE SCALE GENOMIC DNA]</scope>
    <source>
        <strain evidence="2">cv. AM560-2</strain>
    </source>
</reference>
<dbReference type="Proteomes" id="UP000091857">
    <property type="component" value="Chromosome 1"/>
</dbReference>
<protein>
    <submittedName>
        <fullName evidence="1">Uncharacterized protein</fullName>
    </submittedName>
</protein>
<organism evidence="1 2">
    <name type="scientific">Manihot esculenta</name>
    <name type="common">Cassava</name>
    <name type="synonym">Jatropha manihot</name>
    <dbReference type="NCBI Taxonomy" id="3983"/>
    <lineage>
        <taxon>Eukaryota</taxon>
        <taxon>Viridiplantae</taxon>
        <taxon>Streptophyta</taxon>
        <taxon>Embryophyta</taxon>
        <taxon>Tracheophyta</taxon>
        <taxon>Spermatophyta</taxon>
        <taxon>Magnoliopsida</taxon>
        <taxon>eudicotyledons</taxon>
        <taxon>Gunneridae</taxon>
        <taxon>Pentapetalae</taxon>
        <taxon>rosids</taxon>
        <taxon>fabids</taxon>
        <taxon>Malpighiales</taxon>
        <taxon>Euphorbiaceae</taxon>
        <taxon>Crotonoideae</taxon>
        <taxon>Manihoteae</taxon>
        <taxon>Manihot</taxon>
    </lineage>
</organism>
<evidence type="ECO:0000313" key="1">
    <source>
        <dbReference type="EMBL" id="KAG8663958.1"/>
    </source>
</evidence>
<keyword evidence="2" id="KW-1185">Reference proteome</keyword>